<dbReference type="InterPro" id="IPR012340">
    <property type="entry name" value="NA-bd_OB-fold"/>
</dbReference>
<feature type="binding site" evidence="2">
    <location>
        <position position="140"/>
    </location>
    <ligand>
        <name>Zn(2+)</name>
        <dbReference type="ChEBI" id="CHEBI:29105"/>
    </ligand>
</feature>
<dbReference type="Gene3D" id="2.40.50.140">
    <property type="entry name" value="Nucleic acid-binding proteins"/>
    <property type="match status" value="1"/>
</dbReference>
<dbReference type="Proteomes" id="UP000768163">
    <property type="component" value="Unassembled WGS sequence"/>
</dbReference>
<dbReference type="Proteomes" id="UP000738826">
    <property type="component" value="Unassembled WGS sequence"/>
</dbReference>
<dbReference type="GO" id="GO:0003676">
    <property type="term" value="F:nucleic acid binding"/>
    <property type="evidence" value="ECO:0007669"/>
    <property type="project" value="InterPro"/>
</dbReference>
<dbReference type="InterPro" id="IPR025721">
    <property type="entry name" value="Exosome_cplx_N_dom"/>
</dbReference>
<dbReference type="GO" id="GO:0000178">
    <property type="term" value="C:exosome (RNase complex)"/>
    <property type="evidence" value="ECO:0007669"/>
    <property type="project" value="UniProtKB-KW"/>
</dbReference>
<dbReference type="GO" id="GO:0006396">
    <property type="term" value="P:RNA processing"/>
    <property type="evidence" value="ECO:0007669"/>
    <property type="project" value="InterPro"/>
</dbReference>
<dbReference type="PROSITE" id="PS50126">
    <property type="entry name" value="S1"/>
    <property type="match status" value="1"/>
</dbReference>
<reference evidence="4" key="1">
    <citation type="submission" date="2019-11" db="EMBL/GenBank/DDBJ databases">
        <title>Lipid analysis of CO2-rich subsurface aquifers suggests an autotrophy-based deep biosphere with lysolipids enriched in CPR bacteria.</title>
        <authorList>
            <person name="Probst A.J."/>
            <person name="Elling F.J."/>
            <person name="Castelle C.J."/>
            <person name="Zhu Q."/>
            <person name="Elvert M."/>
            <person name="Birarda G."/>
            <person name="Holman H.-Y."/>
            <person name="Lane K.R."/>
            <person name="Ladd B."/>
            <person name="Ryan M.C."/>
            <person name="Woyke T."/>
            <person name="Hinrichs K.-U."/>
            <person name="Banfield J.F."/>
        </authorList>
    </citation>
    <scope>NUCLEOTIDE SEQUENCE</scope>
    <source>
        <strain evidence="4">CG_2015-01_33_1645</strain>
        <strain evidence="5">CG_2015-04_33_537</strain>
    </source>
</reference>
<dbReference type="NCBIfam" id="NF034126">
    <property type="entry name" value="PRK09521.1"/>
    <property type="match status" value="1"/>
</dbReference>
<comment type="function">
    <text evidence="2">Non-catalytic component of the exosome, which is a complex involved in RNA degradation. Increases the RNA binding and the efficiency of RNA degradation. Helpful for the interaction of the exosome with A-poor RNAs.</text>
</comment>
<keyword evidence="2" id="KW-0862">Zinc</keyword>
<dbReference type="SMART" id="SM00316">
    <property type="entry name" value="S1"/>
    <property type="match status" value="1"/>
</dbReference>
<dbReference type="SUPFAM" id="SSF110324">
    <property type="entry name" value="Ribosomal L27 protein-like"/>
    <property type="match status" value="1"/>
</dbReference>
<evidence type="ECO:0000313" key="4">
    <source>
        <dbReference type="EMBL" id="NCN64814.1"/>
    </source>
</evidence>
<dbReference type="GO" id="GO:0005737">
    <property type="term" value="C:cytoplasm"/>
    <property type="evidence" value="ECO:0007669"/>
    <property type="project" value="UniProtKB-SubCell"/>
</dbReference>
<evidence type="ECO:0000313" key="5">
    <source>
        <dbReference type="EMBL" id="NCS91280.1"/>
    </source>
</evidence>
<protein>
    <recommendedName>
        <fullName evidence="2">Exosome complex component Csl4</fullName>
    </recommendedName>
</protein>
<dbReference type="PANTHER" id="PTHR12686:SF8">
    <property type="entry name" value="EXOSOME COMPLEX COMPONENT CSL4"/>
    <property type="match status" value="1"/>
</dbReference>
<dbReference type="PANTHER" id="PTHR12686">
    <property type="entry name" value="3'-5' EXORIBONUCLEASE CSL4-RELATED"/>
    <property type="match status" value="1"/>
</dbReference>
<evidence type="ECO:0000313" key="6">
    <source>
        <dbReference type="Proteomes" id="UP000768163"/>
    </source>
</evidence>
<feature type="binding site" evidence="2">
    <location>
        <position position="143"/>
    </location>
    <ligand>
        <name>Zn(2+)</name>
        <dbReference type="ChEBI" id="CHEBI:29105"/>
    </ligand>
</feature>
<proteinExistence type="inferred from homology"/>
<dbReference type="Gene3D" id="2.40.50.100">
    <property type="match status" value="1"/>
</dbReference>
<dbReference type="EMBL" id="JAACQH010000046">
    <property type="protein sequence ID" value="NCS91280.1"/>
    <property type="molecule type" value="Genomic_DNA"/>
</dbReference>
<dbReference type="Gene3D" id="2.20.70.10">
    <property type="match status" value="1"/>
</dbReference>
<evidence type="ECO:0000256" key="2">
    <source>
        <dbReference type="HAMAP-Rule" id="MF_00975"/>
    </source>
</evidence>
<gene>
    <name evidence="2" type="primary">csl4</name>
    <name evidence="5" type="ORF">GW779_02495</name>
    <name evidence="4" type="ORF">GW910_01885</name>
</gene>
<keyword evidence="2" id="KW-0963">Cytoplasm</keyword>
<dbReference type="GO" id="GO:0008270">
    <property type="term" value="F:zinc ion binding"/>
    <property type="evidence" value="ECO:0007669"/>
    <property type="project" value="UniProtKB-UniRule"/>
</dbReference>
<organism evidence="4 6">
    <name type="scientific">Candidatus Altarchaeum hamiconexum</name>
    <dbReference type="NCBI Taxonomy" id="1803513"/>
    <lineage>
        <taxon>Archaea</taxon>
        <taxon>Candidatus Altarchaeota</taxon>
        <taxon>Candidatus Altiarchaeia</taxon>
        <taxon>Candidatus Altarchaeales</taxon>
        <taxon>Candidatus Altarchaeaceae</taxon>
        <taxon>Candidatus Altarchaeum</taxon>
    </lineage>
</organism>
<name>A0A8J8CJ97_9ARCH</name>
<feature type="domain" description="S1 motif" evidence="3">
    <location>
        <begin position="55"/>
        <end position="130"/>
    </location>
</feature>
<dbReference type="SUPFAM" id="SSF50249">
    <property type="entry name" value="Nucleic acid-binding proteins"/>
    <property type="match status" value="1"/>
</dbReference>
<dbReference type="AlphaFoldDB" id="A0A8J8CJ97"/>
<feature type="binding site" evidence="2">
    <location>
        <position position="161"/>
    </location>
    <ligand>
        <name>Zn(2+)</name>
        <dbReference type="ChEBI" id="CHEBI:29105"/>
    </ligand>
</feature>
<evidence type="ECO:0000259" key="3">
    <source>
        <dbReference type="PROSITE" id="PS50126"/>
    </source>
</evidence>
<dbReference type="InterPro" id="IPR039771">
    <property type="entry name" value="Csl4"/>
</dbReference>
<feature type="binding site" evidence="2">
    <location>
        <position position="164"/>
    </location>
    <ligand>
        <name>Zn(2+)</name>
        <dbReference type="ChEBI" id="CHEBI:29105"/>
    </ligand>
</feature>
<dbReference type="EMBL" id="JAACVF010000044">
    <property type="protein sequence ID" value="NCN64814.1"/>
    <property type="molecule type" value="Genomic_DNA"/>
</dbReference>
<dbReference type="HAMAP" id="MF_00975">
    <property type="entry name" value="Exosome_Csl4"/>
    <property type="match status" value="1"/>
</dbReference>
<sequence length="184" mass="20521">MVFIGEYIGTIEEFLPMDGTYTEDGKIYASVIGDLIQNNERRIVLNLKIPKRAVGSTVLAEITDVKKNSASAIIRKILGYKQNMSVSAAIFVSQISDEYVDQVSNSFGVGDIIKAKIVRNEKNLIDLSTKGNLGVVKAFCWLCRHELILNKKKIGSRTLICPKCKKEETRKISDDYGAVKDILF</sequence>
<comment type="similarity">
    <text evidence="2">Belongs to the CSL4 family.</text>
</comment>
<comment type="subunit">
    <text evidence="2">Component of the archaeal exosome complex. Forms a trimer of Rrp4 and/or Csl4 subunits. The trimer associates with an hexameric ring-like arrangement composed of 3 Rrp41-Rrp42 heterodimers. Interacts with DnaG.</text>
</comment>
<evidence type="ECO:0000256" key="1">
    <source>
        <dbReference type="ARBA" id="ARBA00022835"/>
    </source>
</evidence>
<keyword evidence="1 2" id="KW-0271">Exosome</keyword>
<dbReference type="InterPro" id="IPR030850">
    <property type="entry name" value="Exosome_Csl4_arc"/>
</dbReference>
<comment type="caution">
    <text evidence="4">The sequence shown here is derived from an EMBL/GenBank/DDBJ whole genome shotgun (WGS) entry which is preliminary data.</text>
</comment>
<comment type="subcellular location">
    <subcellularLocation>
        <location evidence="2">Cytoplasm</location>
    </subcellularLocation>
</comment>
<accession>A0A8J8CJ97</accession>
<keyword evidence="2" id="KW-0479">Metal-binding</keyword>
<dbReference type="Pfam" id="PF14382">
    <property type="entry name" value="ECR1_N"/>
    <property type="match status" value="1"/>
</dbReference>
<dbReference type="InterPro" id="IPR003029">
    <property type="entry name" value="S1_domain"/>
</dbReference>
<dbReference type="GO" id="GO:0006401">
    <property type="term" value="P:RNA catabolic process"/>
    <property type="evidence" value="ECO:0007669"/>
    <property type="project" value="UniProtKB-UniRule"/>
</dbReference>